<name>A0A2P2MCL3_RHIMU</name>
<evidence type="ECO:0000313" key="1">
    <source>
        <dbReference type="EMBL" id="MBX27970.1"/>
    </source>
</evidence>
<sequence length="44" mass="5091">MQQLTNRIQRVKLPCPFQGQHSVANHYMNHPGKMKNQNNVAAFI</sequence>
<organism evidence="1">
    <name type="scientific">Rhizophora mucronata</name>
    <name type="common">Asiatic mangrove</name>
    <dbReference type="NCBI Taxonomy" id="61149"/>
    <lineage>
        <taxon>Eukaryota</taxon>
        <taxon>Viridiplantae</taxon>
        <taxon>Streptophyta</taxon>
        <taxon>Embryophyta</taxon>
        <taxon>Tracheophyta</taxon>
        <taxon>Spermatophyta</taxon>
        <taxon>Magnoliopsida</taxon>
        <taxon>eudicotyledons</taxon>
        <taxon>Gunneridae</taxon>
        <taxon>Pentapetalae</taxon>
        <taxon>rosids</taxon>
        <taxon>fabids</taxon>
        <taxon>Malpighiales</taxon>
        <taxon>Rhizophoraceae</taxon>
        <taxon>Rhizophora</taxon>
    </lineage>
</organism>
<protein>
    <submittedName>
        <fullName evidence="1">Uncharacterized protein</fullName>
    </submittedName>
</protein>
<reference evidence="1" key="1">
    <citation type="submission" date="2018-02" db="EMBL/GenBank/DDBJ databases">
        <title>Rhizophora mucronata_Transcriptome.</title>
        <authorList>
            <person name="Meera S.P."/>
            <person name="Sreeshan A."/>
            <person name="Augustine A."/>
        </authorList>
    </citation>
    <scope>NUCLEOTIDE SEQUENCE</scope>
    <source>
        <tissue evidence="1">Leaf</tissue>
    </source>
</reference>
<accession>A0A2P2MCL3</accession>
<proteinExistence type="predicted"/>
<dbReference type="AlphaFoldDB" id="A0A2P2MCL3"/>
<dbReference type="EMBL" id="GGEC01047486">
    <property type="protein sequence ID" value="MBX27970.1"/>
    <property type="molecule type" value="Transcribed_RNA"/>
</dbReference>